<dbReference type="Pfam" id="PF00291">
    <property type="entry name" value="PALP"/>
    <property type="match status" value="1"/>
</dbReference>
<dbReference type="PANTHER" id="PTHR42690:SF1">
    <property type="entry name" value="THREONINE SYNTHASE-LIKE 2"/>
    <property type="match status" value="1"/>
</dbReference>
<keyword evidence="16" id="KW-1185">Reference proteome</keyword>
<name>A0A345UL58_9BACT</name>
<evidence type="ECO:0000256" key="7">
    <source>
        <dbReference type="ARBA" id="ARBA00022697"/>
    </source>
</evidence>
<keyword evidence="7" id="KW-0791">Threonine biosynthesis</keyword>
<dbReference type="InterPro" id="IPR004450">
    <property type="entry name" value="Thr_synthase-like"/>
</dbReference>
<dbReference type="InterPro" id="IPR029144">
    <property type="entry name" value="Thr_synth_N"/>
</dbReference>
<evidence type="ECO:0000256" key="12">
    <source>
        <dbReference type="PIRSR" id="PIRSR604450-51"/>
    </source>
</evidence>
<evidence type="ECO:0000313" key="16">
    <source>
        <dbReference type="Proteomes" id="UP000254808"/>
    </source>
</evidence>
<dbReference type="AlphaFoldDB" id="A0A345UL58"/>
<reference evidence="15 16" key="1">
    <citation type="submission" date="2018-03" db="EMBL/GenBank/DDBJ databases">
        <title>Phenotypic and genomic properties of Cyclonatronum proteinivorum gen. nov., sp. nov., a haloalkaliphilic bacteroidete from soda lakes possessing Na+-translocating rhodopsin.</title>
        <authorList>
            <person name="Toshchakov S.V."/>
            <person name="Korzhenkov A."/>
            <person name="Samarov N.I."/>
            <person name="Kublanov I.V."/>
            <person name="Muntyan M.S."/>
            <person name="Sorokin D.Y."/>
        </authorList>
    </citation>
    <scope>NUCLEOTIDE SEQUENCE [LARGE SCALE GENOMIC DNA]</scope>
    <source>
        <strain evidence="15 16">Omega</strain>
    </source>
</reference>
<dbReference type="InterPro" id="IPR036052">
    <property type="entry name" value="TrpB-like_PALP_sf"/>
</dbReference>
<evidence type="ECO:0000256" key="2">
    <source>
        <dbReference type="ARBA" id="ARBA00004979"/>
    </source>
</evidence>
<evidence type="ECO:0000256" key="11">
    <source>
        <dbReference type="NCBIfam" id="TIGR00260"/>
    </source>
</evidence>
<dbReference type="SUPFAM" id="SSF53686">
    <property type="entry name" value="Tryptophan synthase beta subunit-like PLP-dependent enzymes"/>
    <property type="match status" value="1"/>
</dbReference>
<dbReference type="RefSeq" id="WP_240644723.1">
    <property type="nucleotide sequence ID" value="NZ_CP027806.1"/>
</dbReference>
<keyword evidence="9 15" id="KW-0456">Lyase</keyword>
<comment type="pathway">
    <text evidence="2">Amino-acid biosynthesis; L-threonine biosynthesis; L-threonine from L-aspartate: step 5/5.</text>
</comment>
<dbReference type="Gene3D" id="3.40.50.1100">
    <property type="match status" value="2"/>
</dbReference>
<evidence type="ECO:0000259" key="14">
    <source>
        <dbReference type="Pfam" id="PF14821"/>
    </source>
</evidence>
<accession>A0A345UL58</accession>
<keyword evidence="8 12" id="KW-0663">Pyridoxal phosphate</keyword>
<dbReference type="GO" id="GO:0004795">
    <property type="term" value="F:threonine synthase activity"/>
    <property type="evidence" value="ECO:0007669"/>
    <property type="project" value="UniProtKB-UniRule"/>
</dbReference>
<keyword evidence="6" id="KW-0028">Amino-acid biosynthesis</keyword>
<dbReference type="InterPro" id="IPR037158">
    <property type="entry name" value="Thr_synth_N_sf"/>
</dbReference>
<evidence type="ECO:0000259" key="13">
    <source>
        <dbReference type="Pfam" id="PF00291"/>
    </source>
</evidence>
<evidence type="ECO:0000256" key="3">
    <source>
        <dbReference type="ARBA" id="ARBA00005517"/>
    </source>
</evidence>
<comment type="similarity">
    <text evidence="3">Belongs to the threonine synthase family.</text>
</comment>
<evidence type="ECO:0000256" key="4">
    <source>
        <dbReference type="ARBA" id="ARBA00013028"/>
    </source>
</evidence>
<dbReference type="KEGG" id="cprv:CYPRO_1960"/>
<comment type="cofactor">
    <cofactor evidence="1 12">
        <name>pyridoxal 5'-phosphate</name>
        <dbReference type="ChEBI" id="CHEBI:597326"/>
    </cofactor>
</comment>
<evidence type="ECO:0000256" key="6">
    <source>
        <dbReference type="ARBA" id="ARBA00022605"/>
    </source>
</evidence>
<dbReference type="GO" id="GO:0009088">
    <property type="term" value="P:threonine biosynthetic process"/>
    <property type="evidence" value="ECO:0007669"/>
    <property type="project" value="UniProtKB-UniRule"/>
</dbReference>
<dbReference type="EC" id="4.2.3.1" evidence="4 11"/>
<evidence type="ECO:0000256" key="10">
    <source>
        <dbReference type="ARBA" id="ARBA00049144"/>
    </source>
</evidence>
<organism evidence="15 16">
    <name type="scientific">Cyclonatronum proteinivorum</name>
    <dbReference type="NCBI Taxonomy" id="1457365"/>
    <lineage>
        <taxon>Bacteria</taxon>
        <taxon>Pseudomonadati</taxon>
        <taxon>Balneolota</taxon>
        <taxon>Balneolia</taxon>
        <taxon>Balneolales</taxon>
        <taxon>Cyclonatronaceae</taxon>
        <taxon>Cyclonatronum</taxon>
    </lineage>
</organism>
<dbReference type="Proteomes" id="UP000254808">
    <property type="component" value="Chromosome"/>
</dbReference>
<proteinExistence type="inferred from homology"/>
<evidence type="ECO:0000256" key="9">
    <source>
        <dbReference type="ARBA" id="ARBA00023239"/>
    </source>
</evidence>
<dbReference type="PANTHER" id="PTHR42690">
    <property type="entry name" value="THREONINE SYNTHASE FAMILY MEMBER"/>
    <property type="match status" value="1"/>
</dbReference>
<dbReference type="Pfam" id="PF14821">
    <property type="entry name" value="Thr_synth_N"/>
    <property type="match status" value="1"/>
</dbReference>
<dbReference type="InterPro" id="IPR000634">
    <property type="entry name" value="Ser/Thr_deHydtase_PyrdxlP-BS"/>
</dbReference>
<feature type="modified residue" description="N6-(pyridoxal phosphate)lysine" evidence="12">
    <location>
        <position position="112"/>
    </location>
</feature>
<sequence length="441" mass="48974">MILYYSTRQTNPKPEDHTIFPEALRLGLAPDGGLYVPDQIPKFPPEFWENIAGMSVSELGRVLLRPWFEDDLTDVELETLVDDALNFDAPLVKLDERTYVLELFHGPTLAFKDFAARTMGRLMAKLLRKPGETLHVLTATSGDTGAAVADGFFGVEGIQVWVLYPSGKVSPLQEKQFTTLGGNVTALEVDGTFDDCQRLVKHAFVDKKLRKRMNLTSANSINIGRLLPQMVYYARAVAQLQEKKLSNKPVYVVPSGNFGNLTAGILALHMGMPAGGFFAATNKNKTFVDFLESGRYEPRPSTPTISNAMDVGDPSNFDRILDLFNKDLDSILSAVLADSVNDDETRATILQTWKDFGYIADPHTAVGLKAWQRRKSEFFDTTIAIVLATAHPAKFADVMPEEVAQHIPDTPALEKLRKRTKQAIPMAADFEAFRKILLQHA</sequence>
<dbReference type="NCBIfam" id="TIGR00260">
    <property type="entry name" value="thrC"/>
    <property type="match status" value="1"/>
</dbReference>
<feature type="domain" description="Threonine synthase N-terminal" evidence="14">
    <location>
        <begin position="4"/>
        <end position="84"/>
    </location>
</feature>
<dbReference type="EMBL" id="CP027806">
    <property type="protein sequence ID" value="AXJ01210.1"/>
    <property type="molecule type" value="Genomic_DNA"/>
</dbReference>
<dbReference type="Gene3D" id="3.90.1380.10">
    <property type="entry name" value="Threonine synthase, N-terminal domain"/>
    <property type="match status" value="1"/>
</dbReference>
<feature type="domain" description="Tryptophan synthase beta chain-like PALP" evidence="13">
    <location>
        <begin position="98"/>
        <end position="387"/>
    </location>
</feature>
<evidence type="ECO:0000256" key="8">
    <source>
        <dbReference type="ARBA" id="ARBA00022898"/>
    </source>
</evidence>
<dbReference type="UniPathway" id="UPA00050">
    <property type="reaction ID" value="UER00065"/>
</dbReference>
<gene>
    <name evidence="15" type="ORF">CYPRO_1960</name>
</gene>
<protein>
    <recommendedName>
        <fullName evidence="5 11">Threonine synthase</fullName>
        <ecNumber evidence="4 11">4.2.3.1</ecNumber>
    </recommendedName>
</protein>
<evidence type="ECO:0000256" key="5">
    <source>
        <dbReference type="ARBA" id="ARBA00018679"/>
    </source>
</evidence>
<dbReference type="GO" id="GO:0030170">
    <property type="term" value="F:pyridoxal phosphate binding"/>
    <property type="evidence" value="ECO:0007669"/>
    <property type="project" value="InterPro"/>
</dbReference>
<comment type="catalytic activity">
    <reaction evidence="10">
        <text>O-phospho-L-homoserine + H2O = L-threonine + phosphate</text>
        <dbReference type="Rhea" id="RHEA:10840"/>
        <dbReference type="ChEBI" id="CHEBI:15377"/>
        <dbReference type="ChEBI" id="CHEBI:43474"/>
        <dbReference type="ChEBI" id="CHEBI:57590"/>
        <dbReference type="ChEBI" id="CHEBI:57926"/>
        <dbReference type="EC" id="4.2.3.1"/>
    </reaction>
</comment>
<evidence type="ECO:0000256" key="1">
    <source>
        <dbReference type="ARBA" id="ARBA00001933"/>
    </source>
</evidence>
<dbReference type="InterPro" id="IPR051166">
    <property type="entry name" value="Threonine_Synthase"/>
</dbReference>
<evidence type="ECO:0000313" key="15">
    <source>
        <dbReference type="EMBL" id="AXJ01210.1"/>
    </source>
</evidence>
<dbReference type="InterPro" id="IPR001926">
    <property type="entry name" value="TrpB-like_PALP"/>
</dbReference>
<dbReference type="PROSITE" id="PS00165">
    <property type="entry name" value="DEHYDRATASE_SER_THR"/>
    <property type="match status" value="1"/>
</dbReference>